<evidence type="ECO:0000256" key="3">
    <source>
        <dbReference type="ARBA" id="ARBA00022475"/>
    </source>
</evidence>
<dbReference type="PRINTS" id="PR01036">
    <property type="entry name" value="TCRTETB"/>
</dbReference>
<keyword evidence="5 7" id="KW-1133">Transmembrane helix</keyword>
<evidence type="ECO:0000256" key="1">
    <source>
        <dbReference type="ARBA" id="ARBA00004651"/>
    </source>
</evidence>
<dbReference type="Proteomes" id="UP001208689">
    <property type="component" value="Chromosome"/>
</dbReference>
<proteinExistence type="predicted"/>
<feature type="transmembrane region" description="Helical" evidence="7">
    <location>
        <begin position="219"/>
        <end position="236"/>
    </location>
</feature>
<dbReference type="EMBL" id="CP104013">
    <property type="protein sequence ID" value="UYP45634.1"/>
    <property type="molecule type" value="Genomic_DNA"/>
</dbReference>
<feature type="transmembrane region" description="Helical" evidence="7">
    <location>
        <begin position="256"/>
        <end position="275"/>
    </location>
</feature>
<evidence type="ECO:0000313" key="9">
    <source>
        <dbReference type="Proteomes" id="UP001208689"/>
    </source>
</evidence>
<evidence type="ECO:0000256" key="4">
    <source>
        <dbReference type="ARBA" id="ARBA00022692"/>
    </source>
</evidence>
<evidence type="ECO:0000313" key="8">
    <source>
        <dbReference type="EMBL" id="UYP45634.1"/>
    </source>
</evidence>
<dbReference type="PANTHER" id="PTHR23517:SF2">
    <property type="entry name" value="MULTIDRUG RESISTANCE PROTEIN MDTH"/>
    <property type="match status" value="1"/>
</dbReference>
<dbReference type="InterPro" id="IPR050171">
    <property type="entry name" value="MFS_Transporters"/>
</dbReference>
<reference evidence="8" key="1">
    <citation type="submission" date="2022-09" db="EMBL/GenBank/DDBJ databases">
        <title>Actin cytoskeleton and complex cell architecture in an #Asgard archaeon.</title>
        <authorList>
            <person name="Ponce Toledo R.I."/>
            <person name="Schleper C."/>
            <person name="Rodrigues Oliveira T."/>
            <person name="Wollweber F."/>
            <person name="Xu J."/>
            <person name="Rittmann S."/>
            <person name="Klingl A."/>
            <person name="Pilhofer M."/>
        </authorList>
    </citation>
    <scope>NUCLEOTIDE SEQUENCE</scope>
    <source>
        <strain evidence="8">B-35</strain>
    </source>
</reference>
<evidence type="ECO:0000256" key="6">
    <source>
        <dbReference type="ARBA" id="ARBA00023136"/>
    </source>
</evidence>
<feature type="transmembrane region" description="Helical" evidence="7">
    <location>
        <begin position="143"/>
        <end position="163"/>
    </location>
</feature>
<keyword evidence="6 7" id="KW-0472">Membrane</keyword>
<comment type="subcellular location">
    <subcellularLocation>
        <location evidence="1">Cell membrane</location>
        <topology evidence="1">Multi-pass membrane protein</topology>
    </subcellularLocation>
</comment>
<organism evidence="8 9">
    <name type="scientific">Candidatus Lokiarchaeum ossiferum</name>
    <dbReference type="NCBI Taxonomy" id="2951803"/>
    <lineage>
        <taxon>Archaea</taxon>
        <taxon>Promethearchaeati</taxon>
        <taxon>Promethearchaeota</taxon>
        <taxon>Promethearchaeia</taxon>
        <taxon>Promethearchaeales</taxon>
        <taxon>Promethearchaeaceae</taxon>
        <taxon>Candidatus Lokiarchaeum</taxon>
    </lineage>
</organism>
<feature type="transmembrane region" description="Helical" evidence="7">
    <location>
        <begin position="105"/>
        <end position="123"/>
    </location>
</feature>
<accession>A0ABY6HST7</accession>
<evidence type="ECO:0000256" key="7">
    <source>
        <dbReference type="SAM" id="Phobius"/>
    </source>
</evidence>
<dbReference type="InterPro" id="IPR036259">
    <property type="entry name" value="MFS_trans_sf"/>
</dbReference>
<feature type="transmembrane region" description="Helical" evidence="7">
    <location>
        <begin position="345"/>
        <end position="363"/>
    </location>
</feature>
<gene>
    <name evidence="8" type="ORF">NEF87_001919</name>
</gene>
<keyword evidence="9" id="KW-1185">Reference proteome</keyword>
<evidence type="ECO:0000256" key="2">
    <source>
        <dbReference type="ARBA" id="ARBA00022448"/>
    </source>
</evidence>
<evidence type="ECO:0000256" key="5">
    <source>
        <dbReference type="ARBA" id="ARBA00022989"/>
    </source>
</evidence>
<feature type="transmembrane region" description="Helical" evidence="7">
    <location>
        <begin position="287"/>
        <end position="305"/>
    </location>
</feature>
<protein>
    <submittedName>
        <fullName evidence="8">Multidrug resistance protein MdtH</fullName>
    </submittedName>
</protein>
<keyword evidence="2" id="KW-0813">Transport</keyword>
<feature type="transmembrane region" description="Helical" evidence="7">
    <location>
        <begin position="52"/>
        <end position="70"/>
    </location>
</feature>
<dbReference type="SUPFAM" id="SSF103473">
    <property type="entry name" value="MFS general substrate transporter"/>
    <property type="match status" value="1"/>
</dbReference>
<sequence>MFNKVKQTYREFPKPFWVLVLGTFIDQLGGFMLFPFYSIYVMEHFEVTMIEVGLLFSMYAIGALFGGFLGGMLTDKYGRRSIMLFGLVISGLGSLLMGFINDLTIFYIISLLLGALGDIGMPAQQAMVADLLPEKQQMEGFGILRISMNISATIGPALGGLLASSSYMYLFGGDAISSILTAILVLMVIPETKPPVKEEKQTESLIETLKGYKYVFKDSPYMIFLLISCLVGFVYMQMSSTLSIFLLNEHGFSYQMYGYLISMNALIVVCTQFWLTRKVSKYPPLKVIAEGTLLYAIGFGMYGFVSSTFMFFVAMVIITVGEMINAPVSEAIVARLAPEDKRGRYMAVFGFSWFIPNLMGVVITGTIMEKYNSNWVWYICGITSMVAVFGYTALYRWKTSRASCDLSIPADDSDTNLHPVPVKAGN</sequence>
<name>A0ABY6HST7_9ARCH</name>
<feature type="transmembrane region" description="Helical" evidence="7">
    <location>
        <begin position="375"/>
        <end position="394"/>
    </location>
</feature>
<feature type="transmembrane region" description="Helical" evidence="7">
    <location>
        <begin position="16"/>
        <end position="40"/>
    </location>
</feature>
<dbReference type="PANTHER" id="PTHR23517">
    <property type="entry name" value="RESISTANCE PROTEIN MDTM, PUTATIVE-RELATED-RELATED"/>
    <property type="match status" value="1"/>
</dbReference>
<keyword evidence="4 7" id="KW-0812">Transmembrane</keyword>
<feature type="transmembrane region" description="Helical" evidence="7">
    <location>
        <begin position="82"/>
        <end position="99"/>
    </location>
</feature>
<dbReference type="Gene3D" id="1.20.1250.20">
    <property type="entry name" value="MFS general substrate transporter like domains"/>
    <property type="match status" value="1"/>
</dbReference>
<dbReference type="InterPro" id="IPR011701">
    <property type="entry name" value="MFS"/>
</dbReference>
<feature type="transmembrane region" description="Helical" evidence="7">
    <location>
        <begin position="169"/>
        <end position="189"/>
    </location>
</feature>
<dbReference type="CDD" id="cd17329">
    <property type="entry name" value="MFS_MdtH_MDR_like"/>
    <property type="match status" value="1"/>
</dbReference>
<keyword evidence="3" id="KW-1003">Cell membrane</keyword>
<dbReference type="Pfam" id="PF07690">
    <property type="entry name" value="MFS_1"/>
    <property type="match status" value="1"/>
</dbReference>